<comment type="caution">
    <text evidence="7">The sequence shown here is derived from an EMBL/GenBank/DDBJ whole genome shotgun (WGS) entry which is preliminary data.</text>
</comment>
<evidence type="ECO:0000259" key="6">
    <source>
        <dbReference type="PROSITE" id="PS50885"/>
    </source>
</evidence>
<evidence type="ECO:0000313" key="7">
    <source>
        <dbReference type="EMBL" id="NRF72160.1"/>
    </source>
</evidence>
<organism evidence="7 8">
    <name type="scientific">Pseudaquabacterium terrae</name>
    <dbReference type="NCBI Taxonomy" id="2732868"/>
    <lineage>
        <taxon>Bacteria</taxon>
        <taxon>Pseudomonadati</taxon>
        <taxon>Pseudomonadota</taxon>
        <taxon>Betaproteobacteria</taxon>
        <taxon>Burkholderiales</taxon>
        <taxon>Sphaerotilaceae</taxon>
        <taxon>Pseudaquabacterium</taxon>
    </lineage>
</organism>
<evidence type="ECO:0000256" key="4">
    <source>
        <dbReference type="SAM" id="Phobius"/>
    </source>
</evidence>
<dbReference type="Proteomes" id="UP000737171">
    <property type="component" value="Unassembled WGS sequence"/>
</dbReference>
<evidence type="ECO:0000256" key="2">
    <source>
        <dbReference type="ARBA" id="ARBA00029447"/>
    </source>
</evidence>
<dbReference type="SMART" id="SM00283">
    <property type="entry name" value="MA"/>
    <property type="match status" value="1"/>
</dbReference>
<dbReference type="PROSITE" id="PS50111">
    <property type="entry name" value="CHEMOTAXIS_TRANSDUC_2"/>
    <property type="match status" value="1"/>
</dbReference>
<keyword evidence="4" id="KW-0472">Membrane</keyword>
<comment type="similarity">
    <text evidence="2">Belongs to the methyl-accepting chemotaxis (MCP) protein family.</text>
</comment>
<dbReference type="InterPro" id="IPR004090">
    <property type="entry name" value="Chemotax_Me-accpt_rcpt"/>
</dbReference>
<keyword evidence="1" id="KW-0488">Methylation</keyword>
<dbReference type="EMBL" id="JABRWJ010000019">
    <property type="protein sequence ID" value="NRF72160.1"/>
    <property type="molecule type" value="Genomic_DNA"/>
</dbReference>
<dbReference type="Pfam" id="PF00672">
    <property type="entry name" value="HAMP"/>
    <property type="match status" value="1"/>
</dbReference>
<evidence type="ECO:0000313" key="8">
    <source>
        <dbReference type="Proteomes" id="UP000737171"/>
    </source>
</evidence>
<keyword evidence="4" id="KW-0812">Transmembrane</keyword>
<keyword evidence="8" id="KW-1185">Reference proteome</keyword>
<proteinExistence type="inferred from homology"/>
<protein>
    <submittedName>
        <fullName evidence="7">MCP four helix bundle domain-containing protein</fullName>
    </submittedName>
</protein>
<dbReference type="RefSeq" id="WP_173134876.1">
    <property type="nucleotide sequence ID" value="NZ_JABRWJ010000019.1"/>
</dbReference>
<dbReference type="Gene3D" id="1.10.287.950">
    <property type="entry name" value="Methyl-accepting chemotaxis protein"/>
    <property type="match status" value="1"/>
</dbReference>
<gene>
    <name evidence="7" type="ORF">HLB44_34765</name>
</gene>
<name>A0ABX2EUL0_9BURK</name>
<feature type="domain" description="Methyl-accepting transducer" evidence="5">
    <location>
        <begin position="271"/>
        <end position="500"/>
    </location>
</feature>
<dbReference type="InterPro" id="IPR051310">
    <property type="entry name" value="MCP_chemotaxis"/>
</dbReference>
<dbReference type="PRINTS" id="PR00260">
    <property type="entry name" value="CHEMTRNSDUCR"/>
</dbReference>
<evidence type="ECO:0000256" key="1">
    <source>
        <dbReference type="ARBA" id="ARBA00022481"/>
    </source>
</evidence>
<dbReference type="CDD" id="cd06225">
    <property type="entry name" value="HAMP"/>
    <property type="match status" value="1"/>
</dbReference>
<dbReference type="SUPFAM" id="SSF58104">
    <property type="entry name" value="Methyl-accepting chemotaxis protein (MCP) signaling domain"/>
    <property type="match status" value="1"/>
</dbReference>
<evidence type="ECO:0000259" key="5">
    <source>
        <dbReference type="PROSITE" id="PS50111"/>
    </source>
</evidence>
<dbReference type="Pfam" id="PF12729">
    <property type="entry name" value="4HB_MCP_1"/>
    <property type="match status" value="1"/>
</dbReference>
<keyword evidence="4" id="KW-1133">Transmembrane helix</keyword>
<evidence type="ECO:0000256" key="3">
    <source>
        <dbReference type="PROSITE-ProRule" id="PRU00284"/>
    </source>
</evidence>
<dbReference type="CDD" id="cd11386">
    <property type="entry name" value="MCP_signal"/>
    <property type="match status" value="1"/>
</dbReference>
<dbReference type="PANTHER" id="PTHR43531">
    <property type="entry name" value="PROTEIN ICFG"/>
    <property type="match status" value="1"/>
</dbReference>
<feature type="domain" description="HAMP" evidence="6">
    <location>
        <begin position="214"/>
        <end position="266"/>
    </location>
</feature>
<keyword evidence="3" id="KW-0807">Transducer</keyword>
<dbReference type="InterPro" id="IPR004089">
    <property type="entry name" value="MCPsignal_dom"/>
</dbReference>
<reference evidence="7 8" key="1">
    <citation type="submission" date="2020-05" db="EMBL/GenBank/DDBJ databases">
        <title>Aquincola sp. isolate from soil.</title>
        <authorList>
            <person name="Han J."/>
            <person name="Kim D.-U."/>
        </authorList>
    </citation>
    <scope>NUCLEOTIDE SEQUENCE [LARGE SCALE GENOMIC DNA]</scope>
    <source>
        <strain evidence="7 8">S2</strain>
    </source>
</reference>
<dbReference type="PROSITE" id="PS50885">
    <property type="entry name" value="HAMP"/>
    <property type="match status" value="1"/>
</dbReference>
<accession>A0ABX2EUL0</accession>
<dbReference type="SMART" id="SM00304">
    <property type="entry name" value="HAMP"/>
    <property type="match status" value="1"/>
</dbReference>
<dbReference type="InterPro" id="IPR003660">
    <property type="entry name" value="HAMP_dom"/>
</dbReference>
<dbReference type="InterPro" id="IPR024478">
    <property type="entry name" value="HlyB_4HB_MCP"/>
</dbReference>
<dbReference type="Pfam" id="PF00015">
    <property type="entry name" value="MCPsignal"/>
    <property type="match status" value="1"/>
</dbReference>
<sequence length="518" mass="54770">MKVLQRLNLGKRLAIGFAAILALLLIVAVAAGRGVTALNEDLRVMYEDRAVPIEQLGEVTRLLLRNRVLVMDMMAFPSADNLAKRDTELKQNIEQVGKIWGQFSQKRMSAEIRGDADAFISLRKSYVADGLIPIRDAMLASKPDEARRIYQETLSPVAAKVAAALSKLVSSQIAEGRAEFERSRAEGRSLLMLTIALTSAAALLGAFLAWAITRSITRPLAQALDIAETVARGDLTSRVEVTTRDETGRLLSALGEMVKNLVHIVGTVRTSSESIATGSTQIATGNTDLSQRTEEQASNLQQTAASMEQLSGTVKSNAETARQAAQLAASASDVASRGGAVVGKVVSTMDAISESSKKIADIIGVIDGIAFQTNILALNAAVEAARAGDQGRGFAVVAGEVRSLARRSADAAKEIKDLIGTSVERVEAGSRLVQDAGSTMEDITSQVRQVAALIGEISTATAEQTAGIGQICDAVSQLDRVTQQNSALVEESAAAADSLNQQAGKLVETVRAFRLDAS</sequence>
<dbReference type="PANTHER" id="PTHR43531:SF14">
    <property type="entry name" value="METHYL-ACCEPTING CHEMOTAXIS PROTEIN I-RELATED"/>
    <property type="match status" value="1"/>
</dbReference>
<feature type="transmembrane region" description="Helical" evidence="4">
    <location>
        <begin position="190"/>
        <end position="212"/>
    </location>
</feature>